<dbReference type="EMBL" id="JADKCH010000025">
    <property type="protein sequence ID" value="MBK8573647.1"/>
    <property type="molecule type" value="Genomic_DNA"/>
</dbReference>
<gene>
    <name evidence="1" type="ORF">IPN91_13700</name>
</gene>
<sequence length="47" mass="4844">MSASAASWAPAKPAICLPAEGILHLRVVARSTSGMNTTPSQPLVRTP</sequence>
<proteinExistence type="predicted"/>
<protein>
    <submittedName>
        <fullName evidence="1">Uncharacterized protein</fullName>
    </submittedName>
</protein>
<dbReference type="Proteomes" id="UP000709959">
    <property type="component" value="Unassembled WGS sequence"/>
</dbReference>
<comment type="caution">
    <text evidence="1">The sequence shown here is derived from an EMBL/GenBank/DDBJ whole genome shotgun (WGS) entry which is preliminary data.</text>
</comment>
<evidence type="ECO:0000313" key="2">
    <source>
        <dbReference type="Proteomes" id="UP000709959"/>
    </source>
</evidence>
<accession>A0A936F5U6</accession>
<dbReference type="AlphaFoldDB" id="A0A936F5U6"/>
<name>A0A936F5U6_9BACT</name>
<evidence type="ECO:0000313" key="1">
    <source>
        <dbReference type="EMBL" id="MBK8573647.1"/>
    </source>
</evidence>
<reference evidence="1 2" key="1">
    <citation type="submission" date="2020-10" db="EMBL/GenBank/DDBJ databases">
        <title>Connecting structure to function with the recovery of over 1000 high-quality activated sludge metagenome-assembled genomes encoding full-length rRNA genes using long-read sequencing.</title>
        <authorList>
            <person name="Singleton C.M."/>
            <person name="Petriglieri F."/>
            <person name="Kristensen J.M."/>
            <person name="Kirkegaard R.H."/>
            <person name="Michaelsen T.Y."/>
            <person name="Andersen M.H."/>
            <person name="Karst S.M."/>
            <person name="Dueholm M.S."/>
            <person name="Nielsen P.H."/>
            <person name="Albertsen M."/>
        </authorList>
    </citation>
    <scope>NUCLEOTIDE SEQUENCE [LARGE SCALE GENOMIC DNA]</scope>
    <source>
        <strain evidence="1">OdNE_18-Q3-R46-58_MAXAC.008</strain>
    </source>
</reference>
<organism evidence="1 2">
    <name type="scientific">Candidatus Geothrix odensensis</name>
    <dbReference type="NCBI Taxonomy" id="2954440"/>
    <lineage>
        <taxon>Bacteria</taxon>
        <taxon>Pseudomonadati</taxon>
        <taxon>Acidobacteriota</taxon>
        <taxon>Holophagae</taxon>
        <taxon>Holophagales</taxon>
        <taxon>Holophagaceae</taxon>
        <taxon>Geothrix</taxon>
    </lineage>
</organism>